<dbReference type="Gene3D" id="3.40.50.720">
    <property type="entry name" value="NAD(P)-binding Rossmann-like Domain"/>
    <property type="match status" value="1"/>
</dbReference>
<proteinExistence type="inferred from homology"/>
<evidence type="ECO:0000256" key="2">
    <source>
        <dbReference type="ARBA" id="ARBA00022857"/>
    </source>
</evidence>
<dbReference type="InterPro" id="IPR008030">
    <property type="entry name" value="NmrA-like"/>
</dbReference>
<dbReference type="AlphaFoldDB" id="A0A401SKQ1"/>
<evidence type="ECO:0000256" key="3">
    <source>
        <dbReference type="ARBA" id="ARBA00040296"/>
    </source>
</evidence>
<evidence type="ECO:0000313" key="6">
    <source>
        <dbReference type="Proteomes" id="UP000287033"/>
    </source>
</evidence>
<dbReference type="STRING" id="137246.A0A401SKQ1"/>
<dbReference type="OrthoDB" id="300709at2759"/>
<dbReference type="PANTHER" id="PTHR42748:SF7">
    <property type="entry name" value="NMRA LIKE REDOX SENSOR 1-RELATED"/>
    <property type="match status" value="1"/>
</dbReference>
<evidence type="ECO:0000256" key="1">
    <source>
        <dbReference type="ARBA" id="ARBA00006328"/>
    </source>
</evidence>
<accession>A0A401SKQ1</accession>
<gene>
    <name evidence="5" type="ORF">chiPu_0009426</name>
</gene>
<keyword evidence="2" id="KW-0521">NADP</keyword>
<name>A0A401SKQ1_CHIPU</name>
<comment type="caution">
    <text evidence="5">The sequence shown here is derived from an EMBL/GenBank/DDBJ whole genome shotgun (WGS) entry which is preliminary data.</text>
</comment>
<evidence type="ECO:0000313" key="5">
    <source>
        <dbReference type="EMBL" id="GCC30972.1"/>
    </source>
</evidence>
<keyword evidence="6" id="KW-1185">Reference proteome</keyword>
<dbReference type="InterPro" id="IPR036291">
    <property type="entry name" value="NAD(P)-bd_dom_sf"/>
</dbReference>
<sequence>MLNFDVQRMSEVVTVFGADKCQGKAIATALLQDGHFTVRAVVQELTSPTAQELQTAGAHPLLVDFNNPDSISATLCGAHKCFVITHTDFNNKDSLRAEVQQGHRIADMCKQHNIRQIVLSGAHHVHRKYGLPARHMDAKACINDYMNEIGLPKTEIIVPFYFESFLTTFKPNPVGNNTYKIVIPMGETAMDGISINQIGPIVTALFKSPQRWIGKSCFLSAGRLKIQEYAQILTHHLYPKQFKDSRISVREFVEFFGGPGAQDLGNMFEFWKRGGQKTNYALTLELYPELQQFQQWVSANSTLLRTALDNEQSVLTDR</sequence>
<dbReference type="OMA" id="GPTYFYD"/>
<dbReference type="GO" id="GO:0005634">
    <property type="term" value="C:nucleus"/>
    <property type="evidence" value="ECO:0007669"/>
    <property type="project" value="TreeGrafter"/>
</dbReference>
<protein>
    <recommendedName>
        <fullName evidence="3">NmrA-like family domain-containing protein 1</fullName>
    </recommendedName>
</protein>
<dbReference type="Pfam" id="PF05368">
    <property type="entry name" value="NmrA"/>
    <property type="match status" value="1"/>
</dbReference>
<dbReference type="Proteomes" id="UP000287033">
    <property type="component" value="Unassembled WGS sequence"/>
</dbReference>
<organism evidence="5 6">
    <name type="scientific">Chiloscyllium punctatum</name>
    <name type="common">Brownbanded bambooshark</name>
    <name type="synonym">Hemiscyllium punctatum</name>
    <dbReference type="NCBI Taxonomy" id="137246"/>
    <lineage>
        <taxon>Eukaryota</taxon>
        <taxon>Metazoa</taxon>
        <taxon>Chordata</taxon>
        <taxon>Craniata</taxon>
        <taxon>Vertebrata</taxon>
        <taxon>Chondrichthyes</taxon>
        <taxon>Elasmobranchii</taxon>
        <taxon>Galeomorphii</taxon>
        <taxon>Galeoidea</taxon>
        <taxon>Orectolobiformes</taxon>
        <taxon>Hemiscylliidae</taxon>
        <taxon>Chiloscyllium</taxon>
    </lineage>
</organism>
<reference evidence="5 6" key="1">
    <citation type="journal article" date="2018" name="Nat. Ecol. Evol.">
        <title>Shark genomes provide insights into elasmobranch evolution and the origin of vertebrates.</title>
        <authorList>
            <person name="Hara Y"/>
            <person name="Yamaguchi K"/>
            <person name="Onimaru K"/>
            <person name="Kadota M"/>
            <person name="Koyanagi M"/>
            <person name="Keeley SD"/>
            <person name="Tatsumi K"/>
            <person name="Tanaka K"/>
            <person name="Motone F"/>
            <person name="Kageyama Y"/>
            <person name="Nozu R"/>
            <person name="Adachi N"/>
            <person name="Nishimura O"/>
            <person name="Nakagawa R"/>
            <person name="Tanegashima C"/>
            <person name="Kiyatake I"/>
            <person name="Matsumoto R"/>
            <person name="Murakumo K"/>
            <person name="Nishida K"/>
            <person name="Terakita A"/>
            <person name="Kuratani S"/>
            <person name="Sato K"/>
            <person name="Hyodo S Kuraku.S."/>
        </authorList>
    </citation>
    <scope>NUCLEOTIDE SEQUENCE [LARGE SCALE GENOMIC DNA]</scope>
</reference>
<dbReference type="Gene3D" id="3.90.25.10">
    <property type="entry name" value="UDP-galactose 4-epimerase, domain 1"/>
    <property type="match status" value="1"/>
</dbReference>
<dbReference type="SUPFAM" id="SSF51735">
    <property type="entry name" value="NAD(P)-binding Rossmann-fold domains"/>
    <property type="match status" value="1"/>
</dbReference>
<evidence type="ECO:0000259" key="4">
    <source>
        <dbReference type="Pfam" id="PF05368"/>
    </source>
</evidence>
<dbReference type="PANTHER" id="PTHR42748">
    <property type="entry name" value="NITROGEN METABOLITE REPRESSION PROTEIN NMRA FAMILY MEMBER"/>
    <property type="match status" value="1"/>
</dbReference>
<feature type="domain" description="NmrA-like" evidence="4">
    <location>
        <begin position="10"/>
        <end position="276"/>
    </location>
</feature>
<dbReference type="InterPro" id="IPR051164">
    <property type="entry name" value="NmrA-like_oxidored"/>
</dbReference>
<comment type="similarity">
    <text evidence="1">Belongs to the NmrA-type oxidoreductase family.</text>
</comment>
<dbReference type="EMBL" id="BEZZ01000334">
    <property type="protein sequence ID" value="GCC30972.1"/>
    <property type="molecule type" value="Genomic_DNA"/>
</dbReference>